<dbReference type="InterPro" id="IPR002933">
    <property type="entry name" value="Peptidase_M20"/>
</dbReference>
<evidence type="ECO:0000259" key="4">
    <source>
        <dbReference type="Pfam" id="PF07687"/>
    </source>
</evidence>
<evidence type="ECO:0000313" key="6">
    <source>
        <dbReference type="EMBL" id="MDK4334325.1"/>
    </source>
</evidence>
<reference evidence="6 8" key="1">
    <citation type="submission" date="2023-05" db="EMBL/GenBank/DDBJ databases">
        <title>Metabolic capabilities are highly conserved among human nasal-associated Corynebacterium species in pangenomic analyses.</title>
        <authorList>
            <person name="Tran T.H."/>
            <person name="Roberts A.Q."/>
            <person name="Escapa I.F."/>
            <person name="Gao W."/>
            <person name="Conlan S."/>
            <person name="Kong H."/>
            <person name="Segre J.A."/>
            <person name="Kelly M.S."/>
            <person name="Lemon K.P."/>
        </authorList>
    </citation>
    <scope>NUCLEOTIDE SEQUENCE</scope>
    <source>
        <strain evidence="6">KPL2618</strain>
        <strain evidence="5 8">KPL3802</strain>
    </source>
</reference>
<feature type="active site" description="Proton acceptor" evidence="3">
    <location>
        <position position="156"/>
    </location>
</feature>
<evidence type="ECO:0000256" key="1">
    <source>
        <dbReference type="ARBA" id="ARBA00022723"/>
    </source>
</evidence>
<keyword evidence="1" id="KW-0479">Metal-binding</keyword>
<dbReference type="InterPro" id="IPR011650">
    <property type="entry name" value="Peptidase_M20_dimer"/>
</dbReference>
<protein>
    <submittedName>
        <fullName evidence="6">M20 family metallopeptidase</fullName>
    </submittedName>
</protein>
<evidence type="ECO:0000313" key="8">
    <source>
        <dbReference type="Proteomes" id="UP001239414"/>
    </source>
</evidence>
<dbReference type="PIRSF" id="PIRSF037238">
    <property type="entry name" value="Carboxypeptidase_G2"/>
    <property type="match status" value="1"/>
</dbReference>
<evidence type="ECO:0000313" key="5">
    <source>
        <dbReference type="EMBL" id="MDK4247449.1"/>
    </source>
</evidence>
<dbReference type="Pfam" id="PF07687">
    <property type="entry name" value="M20_dimer"/>
    <property type="match status" value="1"/>
</dbReference>
<dbReference type="Gene3D" id="3.30.70.360">
    <property type="match status" value="1"/>
</dbReference>
<dbReference type="Proteomes" id="UP001230317">
    <property type="component" value="Unassembled WGS sequence"/>
</dbReference>
<dbReference type="InterPro" id="IPR017150">
    <property type="entry name" value="Pept_M20_glutamate_carboxypep"/>
</dbReference>
<keyword evidence="8" id="KW-1185">Reference proteome</keyword>
<dbReference type="PANTHER" id="PTHR43808:SF9">
    <property type="entry name" value="BLL0789 PROTEIN"/>
    <property type="match status" value="1"/>
</dbReference>
<dbReference type="InterPro" id="IPR036264">
    <property type="entry name" value="Bact_exopeptidase_dim_dom"/>
</dbReference>
<accession>A0AAP4F9E0</accession>
<dbReference type="Pfam" id="PF01546">
    <property type="entry name" value="Peptidase_M20"/>
    <property type="match status" value="1"/>
</dbReference>
<sequence length="387" mass="41583">METSNPSKFTTASKDLNQIVADIQALVGLETYSYDKASLAEGLALLRSTVTERVGAPDFEESFDGGQYGDCLHLRFDGTSEQSILFVGHYDTVWPQGTLSKWEETAGTTEDGREFLSGPGIFDMKTGLVQAIWITKYLKESGSPFPTIHLFFNGDEELGSPFSRSYIEKVAQEVDAAFVFEASHQGLIKTQRKGVGLISLEAQGIESHAGLNPEDGASAITALMEYCLAAAQLARPEKGTTVNVGLFKGGSGSNVVAGEASAEIDIRISTQAELERLDKELDRISWADSKVTISVKKDWNRPPMEFTDANRSLYEKAQATAAEIGFELKSTSVGGASDANFISAIGVPVLCGIGAEGAGAHARYEYVIPQAIPKFIELITGTALKIS</sequence>
<feature type="active site" evidence="3">
    <location>
        <position position="91"/>
    </location>
</feature>
<comment type="caution">
    <text evidence="6">The sequence shown here is derived from an EMBL/GenBank/DDBJ whole genome shotgun (WGS) entry which is preliminary data.</text>
</comment>
<dbReference type="InterPro" id="IPR050072">
    <property type="entry name" value="Peptidase_M20A"/>
</dbReference>
<dbReference type="SUPFAM" id="SSF55031">
    <property type="entry name" value="Bacterial exopeptidase dimerisation domain"/>
    <property type="match status" value="1"/>
</dbReference>
<evidence type="ECO:0000313" key="7">
    <source>
        <dbReference type="Proteomes" id="UP001230317"/>
    </source>
</evidence>
<name>A0AAP4F9E0_9CORY</name>
<gene>
    <name evidence="5" type="ORF">QPX34_05320</name>
    <name evidence="6" type="ORF">QPX58_02680</name>
</gene>
<dbReference type="EMBL" id="JASNVU010000003">
    <property type="protein sequence ID" value="MDK4334325.1"/>
    <property type="molecule type" value="Genomic_DNA"/>
</dbReference>
<dbReference type="GO" id="GO:0046872">
    <property type="term" value="F:metal ion binding"/>
    <property type="evidence" value="ECO:0007669"/>
    <property type="project" value="UniProtKB-KW"/>
</dbReference>
<dbReference type="EMBL" id="JASNUO010000004">
    <property type="protein sequence ID" value="MDK4247449.1"/>
    <property type="molecule type" value="Genomic_DNA"/>
</dbReference>
<dbReference type="CDD" id="cd03885">
    <property type="entry name" value="M20_CPDG2"/>
    <property type="match status" value="1"/>
</dbReference>
<dbReference type="GO" id="GO:0016787">
    <property type="term" value="F:hydrolase activity"/>
    <property type="evidence" value="ECO:0007669"/>
    <property type="project" value="UniProtKB-KW"/>
</dbReference>
<dbReference type="PANTHER" id="PTHR43808">
    <property type="entry name" value="ACETYLORNITHINE DEACETYLASE"/>
    <property type="match status" value="1"/>
</dbReference>
<keyword evidence="2" id="KW-0378">Hydrolase</keyword>
<dbReference type="Gene3D" id="3.40.630.10">
    <property type="entry name" value="Zn peptidases"/>
    <property type="match status" value="1"/>
</dbReference>
<organism evidence="6 7">
    <name type="scientific">Corynebacterium accolens</name>
    <dbReference type="NCBI Taxonomy" id="38284"/>
    <lineage>
        <taxon>Bacteria</taxon>
        <taxon>Bacillati</taxon>
        <taxon>Actinomycetota</taxon>
        <taxon>Actinomycetes</taxon>
        <taxon>Mycobacteriales</taxon>
        <taxon>Corynebacteriaceae</taxon>
        <taxon>Corynebacterium</taxon>
    </lineage>
</organism>
<dbReference type="AlphaFoldDB" id="A0AAP4F9E0"/>
<proteinExistence type="predicted"/>
<dbReference type="SUPFAM" id="SSF53187">
    <property type="entry name" value="Zn-dependent exopeptidases"/>
    <property type="match status" value="1"/>
</dbReference>
<feature type="domain" description="Peptidase M20 dimerisation" evidence="4">
    <location>
        <begin position="191"/>
        <end position="283"/>
    </location>
</feature>
<dbReference type="RefSeq" id="WP_284610185.1">
    <property type="nucleotide sequence ID" value="NZ_JASNUO010000004.1"/>
</dbReference>
<evidence type="ECO:0000256" key="3">
    <source>
        <dbReference type="PIRSR" id="PIRSR037238-1"/>
    </source>
</evidence>
<evidence type="ECO:0000256" key="2">
    <source>
        <dbReference type="ARBA" id="ARBA00022801"/>
    </source>
</evidence>
<dbReference type="Proteomes" id="UP001239414">
    <property type="component" value="Unassembled WGS sequence"/>
</dbReference>